<gene>
    <name evidence="4" type="ORF">FCALED_LOCUS552</name>
</gene>
<name>A0A9N8V8P4_9GLOM</name>
<keyword evidence="1" id="KW-0880">Kelch repeat</keyword>
<feature type="signal peptide" evidence="3">
    <location>
        <begin position="1"/>
        <end position="18"/>
    </location>
</feature>
<comment type="caution">
    <text evidence="4">The sequence shown here is derived from an EMBL/GenBank/DDBJ whole genome shotgun (WGS) entry which is preliminary data.</text>
</comment>
<feature type="chain" id="PRO_5040267945" evidence="3">
    <location>
        <begin position="19"/>
        <end position="366"/>
    </location>
</feature>
<organism evidence="4 5">
    <name type="scientific">Funneliformis caledonium</name>
    <dbReference type="NCBI Taxonomy" id="1117310"/>
    <lineage>
        <taxon>Eukaryota</taxon>
        <taxon>Fungi</taxon>
        <taxon>Fungi incertae sedis</taxon>
        <taxon>Mucoromycota</taxon>
        <taxon>Glomeromycotina</taxon>
        <taxon>Glomeromycetes</taxon>
        <taxon>Glomerales</taxon>
        <taxon>Glomeraceae</taxon>
        <taxon>Funneliformis</taxon>
    </lineage>
</organism>
<reference evidence="4" key="1">
    <citation type="submission" date="2021-06" db="EMBL/GenBank/DDBJ databases">
        <authorList>
            <person name="Kallberg Y."/>
            <person name="Tangrot J."/>
            <person name="Rosling A."/>
        </authorList>
    </citation>
    <scope>NUCLEOTIDE SEQUENCE</scope>
    <source>
        <strain evidence="4">UK204</strain>
    </source>
</reference>
<evidence type="ECO:0000313" key="5">
    <source>
        <dbReference type="Proteomes" id="UP000789570"/>
    </source>
</evidence>
<dbReference type="Gene3D" id="2.120.10.80">
    <property type="entry name" value="Kelch-type beta propeller"/>
    <property type="match status" value="1"/>
</dbReference>
<evidence type="ECO:0000256" key="2">
    <source>
        <dbReference type="ARBA" id="ARBA00022737"/>
    </source>
</evidence>
<dbReference type="PANTHER" id="PTHR46093:SF18">
    <property type="entry name" value="FIBRONECTIN TYPE-III DOMAIN-CONTAINING PROTEIN"/>
    <property type="match status" value="1"/>
</dbReference>
<dbReference type="AlphaFoldDB" id="A0A9N8V8P4"/>
<dbReference type="PANTHER" id="PTHR46093">
    <property type="entry name" value="ACYL-COA-BINDING DOMAIN-CONTAINING PROTEIN 5"/>
    <property type="match status" value="1"/>
</dbReference>
<evidence type="ECO:0000256" key="1">
    <source>
        <dbReference type="ARBA" id="ARBA00022441"/>
    </source>
</evidence>
<evidence type="ECO:0000313" key="4">
    <source>
        <dbReference type="EMBL" id="CAG8441259.1"/>
    </source>
</evidence>
<dbReference type="OrthoDB" id="432528at2759"/>
<keyword evidence="5" id="KW-1185">Reference proteome</keyword>
<dbReference type="Proteomes" id="UP000789570">
    <property type="component" value="Unassembled WGS sequence"/>
</dbReference>
<dbReference type="Pfam" id="PF24681">
    <property type="entry name" value="Kelch_KLHDC2_KLHL20_DRC7"/>
    <property type="match status" value="1"/>
</dbReference>
<dbReference type="SUPFAM" id="SSF117281">
    <property type="entry name" value="Kelch motif"/>
    <property type="match status" value="1"/>
</dbReference>
<sequence>MDLKHLIFIFLLLSSIFAQRQYIPTPRHSHTAVMIGKKIYFKGGVNQGFDGLGFEDFFYLDLSIPIDTTQKQKIPFFSENNEGLTANSWSISGLGGINKDQIFIFGGFMKDNSSLVLQYDSPNKRWITPIINGSPLPIRRRETSGVVDDEGLMYIWSGTTDTFFGQPFDIINDMVILDTIGLSWQIKSTPFARYSSTAVLLPDGMILYIGGRSEDFGYVPMNQLPIYNTKSDTWFNITTSGIIPESRVGHTATLVPDGRIIVYGGIHMIGEAYLPPKEDLIVLNTSRPIYDWKVPQIQKMPASRSTDELHILDISNEAEYKWVTTMDKPVYHQNDQIQEYHNDFQTPTLTISSQEYKTATGPANWL</sequence>
<keyword evidence="3" id="KW-0732">Signal</keyword>
<keyword evidence="2" id="KW-0677">Repeat</keyword>
<accession>A0A9N8V8P4</accession>
<protein>
    <submittedName>
        <fullName evidence="4">14357_t:CDS:1</fullName>
    </submittedName>
</protein>
<proteinExistence type="predicted"/>
<dbReference type="EMBL" id="CAJVPQ010000054">
    <property type="protein sequence ID" value="CAG8441259.1"/>
    <property type="molecule type" value="Genomic_DNA"/>
</dbReference>
<dbReference type="InterPro" id="IPR015915">
    <property type="entry name" value="Kelch-typ_b-propeller"/>
</dbReference>
<evidence type="ECO:0000256" key="3">
    <source>
        <dbReference type="SAM" id="SignalP"/>
    </source>
</evidence>